<evidence type="ECO:0000256" key="1">
    <source>
        <dbReference type="SAM" id="MobiDB-lite"/>
    </source>
</evidence>
<protein>
    <recommendedName>
        <fullName evidence="4">Tetratricopeptide repeat protein</fullName>
    </recommendedName>
</protein>
<evidence type="ECO:0008006" key="4">
    <source>
        <dbReference type="Google" id="ProtNLM"/>
    </source>
</evidence>
<dbReference type="EMBL" id="AAMO01000009">
    <property type="protein sequence ID" value="EAQ01986.1"/>
    <property type="molecule type" value="Genomic_DNA"/>
</dbReference>
<dbReference type="STRING" id="252305.OB2597_20216"/>
<sequence>MRSYLCISFCLIGVVLGGPAIPETDPHGTVPAEEQAPAPGRQMSEPPRPDLPQDVAEAWKTTAQMLYQVPGTDRPFIEERRAIQNALARSLGKASAQWGMSGETADTLLAMARLNYRHGFGPEGLSVLEGLDRGNLSETQELRRAALELALGLIDPRDRPLSDRAQRMLGPDYRSWPDQQVFLALQSVRNNRFEAAADYLPLVRDRLERLPAGYAAVILPGLLEAAIATEQWQVARDFALEFRKHPALRESSAFRYLLGRAAEAGGDILAAFDSYRLAGEQHDVHGHRARTAIVALGLRHDLIGIPEARELLQRETHLWRGDAYALSVLSDLAALDRADGDRVAAVHTYGAILDRFPRDPAAALARQKARALIAEIYEEGASGDLPLSAFLQAHRRIAPDFRFQAGFDVQAERFADRFLDVGSTLVAAQEYEAVHDHLAVGRDLGLSDVSDRRLDELRLKQAESLELGGQYEEALAALREPLASGTAELEDRRSQLLAQLYADTGQTGALLETSVSAPDIPFLRLKANAYFDREDWADAQATFQTIWDETGQELPFEDAIRLLLSSYRNDDLTTTLALSREFPELTGIPQWSAIAEGLVDPAAELWPLRQDTARERMESASRTLENLGTVQPGTN</sequence>
<dbReference type="Proteomes" id="UP000004318">
    <property type="component" value="Unassembled WGS sequence"/>
</dbReference>
<dbReference type="HOGENOM" id="CLU_442013_0_0_5"/>
<gene>
    <name evidence="2" type="ORF">OB2597_20216</name>
</gene>
<feature type="region of interest" description="Disordered" evidence="1">
    <location>
        <begin position="25"/>
        <end position="52"/>
    </location>
</feature>
<organism evidence="2 3">
    <name type="scientific">Pseudooceanicola batsensis (strain ATCC BAA-863 / DSM 15984 / KCTC 12145 / HTCC2597)</name>
    <name type="common">Oceanicola batsensis</name>
    <dbReference type="NCBI Taxonomy" id="252305"/>
    <lineage>
        <taxon>Bacteria</taxon>
        <taxon>Pseudomonadati</taxon>
        <taxon>Pseudomonadota</taxon>
        <taxon>Alphaproteobacteria</taxon>
        <taxon>Rhodobacterales</taxon>
        <taxon>Paracoccaceae</taxon>
        <taxon>Pseudooceanicola</taxon>
    </lineage>
</organism>
<proteinExistence type="predicted"/>
<evidence type="ECO:0000313" key="2">
    <source>
        <dbReference type="EMBL" id="EAQ01986.1"/>
    </source>
</evidence>
<keyword evidence="3" id="KW-1185">Reference proteome</keyword>
<reference evidence="2 3" key="1">
    <citation type="journal article" date="2010" name="J. Bacteriol.">
        <title>Genome sequences of Oceanicola granulosus HTCC2516(T) and Oceanicola batsensis HTCC2597(TDelta).</title>
        <authorList>
            <person name="Thrash J.C."/>
            <person name="Cho J.C."/>
            <person name="Vergin K.L."/>
            <person name="Giovannoni S.J."/>
        </authorList>
    </citation>
    <scope>NUCLEOTIDE SEQUENCE [LARGE SCALE GENOMIC DNA]</scope>
    <source>
        <strain evidence="3">ATCC BAA-863 / DSM 15984 / KCTC 12145 / HTCC2597</strain>
    </source>
</reference>
<dbReference type="AlphaFoldDB" id="A3U103"/>
<name>A3U103_PSEBH</name>
<evidence type="ECO:0000313" key="3">
    <source>
        <dbReference type="Proteomes" id="UP000004318"/>
    </source>
</evidence>
<comment type="caution">
    <text evidence="2">The sequence shown here is derived from an EMBL/GenBank/DDBJ whole genome shotgun (WGS) entry which is preliminary data.</text>
</comment>
<accession>A3U103</accession>